<dbReference type="Pfam" id="PF10769">
    <property type="entry name" value="DUF2594"/>
    <property type="match status" value="1"/>
</dbReference>
<reference evidence="2 4" key="3">
    <citation type="submission" date="2019-03" db="EMBL/GenBank/DDBJ databases">
        <authorList>
            <consortium name="Pathogen Informatics"/>
        </authorList>
    </citation>
    <scope>NUCLEOTIDE SEQUENCE [LARGE SCALE GENOMIC DNA]</scope>
    <source>
        <strain evidence="2 4">NCTC12282</strain>
    </source>
</reference>
<sequence length="74" mass="8405">MNNIDFPTASTQEEMAKEITCLKAIMTLMLKAMGQADSGKVILRMEKLISEHENQAEAEAFTNTIQQIRQAYRQ</sequence>
<proteinExistence type="predicted"/>
<dbReference type="Proteomes" id="UP000373449">
    <property type="component" value="Unassembled WGS sequence"/>
</dbReference>
<name>A0A2C6DP58_9GAMM</name>
<evidence type="ECO:0000313" key="4">
    <source>
        <dbReference type="Proteomes" id="UP000373449"/>
    </source>
</evidence>
<dbReference type="AlphaFoldDB" id="A0A2C6DP58"/>
<gene>
    <name evidence="1" type="ORF">CRN84_23805</name>
    <name evidence="2" type="ORF">NCTC12282_06438</name>
</gene>
<evidence type="ECO:0000313" key="2">
    <source>
        <dbReference type="EMBL" id="VFS53332.1"/>
    </source>
</evidence>
<dbReference type="RefSeq" id="WP_029094902.1">
    <property type="nucleotide sequence ID" value="NZ_BRLG01000035.1"/>
</dbReference>
<reference evidence="3" key="1">
    <citation type="submission" date="2017-09" db="EMBL/GenBank/DDBJ databases">
        <title>FDA dAtabase for Regulatory Grade micrObial Sequences (FDA-ARGOS): Supporting development and validation of Infectious Disease Dx tests.</title>
        <authorList>
            <person name="Minogue T."/>
            <person name="Wolcott M."/>
            <person name="Wasieloski L."/>
            <person name="Aguilar W."/>
            <person name="Moore D."/>
            <person name="Tallon L."/>
            <person name="Sadzewicz L."/>
            <person name="Ott S."/>
            <person name="Zhao X."/>
            <person name="Nagaraj S."/>
            <person name="Vavikolanu K."/>
            <person name="Aluvathingal J."/>
            <person name="Nadendla S."/>
            <person name="Sichtig H."/>
        </authorList>
    </citation>
    <scope>NUCLEOTIDE SEQUENCE [LARGE SCALE GENOMIC DNA]</scope>
    <source>
        <strain evidence="3">FDAARGOS_387</strain>
    </source>
</reference>
<keyword evidence="3" id="KW-1185">Reference proteome</keyword>
<dbReference type="OrthoDB" id="6475550at2"/>
<evidence type="ECO:0000313" key="3">
    <source>
        <dbReference type="Proteomes" id="UP000224974"/>
    </source>
</evidence>
<dbReference type="STRING" id="1111728.GCA_000427805_02185"/>
<accession>A0A2C6DP58</accession>
<dbReference type="EMBL" id="CAADJA010000002">
    <property type="protein sequence ID" value="VFS53332.1"/>
    <property type="molecule type" value="Genomic_DNA"/>
</dbReference>
<protein>
    <submittedName>
        <fullName evidence="1">DUF2594 domain-containing protein</fullName>
    </submittedName>
    <submittedName>
        <fullName evidence="2">Protein of uncharacterized function (DUF2594)</fullName>
    </submittedName>
</protein>
<reference evidence="1" key="2">
    <citation type="submission" date="2017-09" db="EMBL/GenBank/DDBJ databases">
        <title>FDA dAtabase for Regulatory Grade micrObial Sequences (FDA-ARGOS): Supporting development and validation of Infectious Disease Dx tests.</title>
        <authorList>
            <person name="Minogue T."/>
            <person name="Wolcott M."/>
            <person name="Wasieloski L."/>
            <person name="Aguilar W."/>
            <person name="Moore D."/>
            <person name="Tallon L.J."/>
            <person name="Sadzewicz L."/>
            <person name="Ott S."/>
            <person name="Zhao X."/>
            <person name="Nagaraj S."/>
            <person name="Vavikolanu K."/>
            <person name="Aluvathingal J."/>
            <person name="Nadendla S."/>
            <person name="Sichtig H."/>
        </authorList>
    </citation>
    <scope>NUCLEOTIDE SEQUENCE</scope>
    <source>
        <strain evidence="1">FDAARGOS_387</strain>
    </source>
</reference>
<dbReference type="NCBIfam" id="NF007904">
    <property type="entry name" value="PRK10613.1"/>
    <property type="match status" value="1"/>
</dbReference>
<dbReference type="Proteomes" id="UP000224974">
    <property type="component" value="Unassembled WGS sequence"/>
</dbReference>
<dbReference type="InterPro" id="IPR019705">
    <property type="entry name" value="DUF2594"/>
</dbReference>
<evidence type="ECO:0000313" key="1">
    <source>
        <dbReference type="EMBL" id="PHI32128.1"/>
    </source>
</evidence>
<organism evidence="1 3">
    <name type="scientific">Budvicia aquatica</name>
    <dbReference type="NCBI Taxonomy" id="82979"/>
    <lineage>
        <taxon>Bacteria</taxon>
        <taxon>Pseudomonadati</taxon>
        <taxon>Pseudomonadota</taxon>
        <taxon>Gammaproteobacteria</taxon>
        <taxon>Enterobacterales</taxon>
        <taxon>Budviciaceae</taxon>
        <taxon>Budvicia</taxon>
    </lineage>
</organism>
<dbReference type="EMBL" id="PDDX01000001">
    <property type="protein sequence ID" value="PHI32128.1"/>
    <property type="molecule type" value="Genomic_DNA"/>
</dbReference>